<feature type="transmembrane region" description="Helical" evidence="7">
    <location>
        <begin position="255"/>
        <end position="273"/>
    </location>
</feature>
<reference evidence="10" key="1">
    <citation type="submission" date="2014-07" db="EMBL/GenBank/DDBJ databases">
        <authorList>
            <person name="Wibberg D."/>
        </authorList>
    </citation>
    <scope>NUCLEOTIDE SEQUENCE [LARGE SCALE GENOMIC DNA]</scope>
    <source>
        <strain evidence="10">DG5</strain>
    </source>
</reference>
<feature type="domain" description="Major facilitator superfamily (MFS) profile" evidence="8">
    <location>
        <begin position="16"/>
        <end position="397"/>
    </location>
</feature>
<feature type="transmembrane region" description="Helical" evidence="7">
    <location>
        <begin position="21"/>
        <end position="41"/>
    </location>
</feature>
<dbReference type="Gene3D" id="1.20.1250.20">
    <property type="entry name" value="MFS general substrate transporter like domains"/>
    <property type="match status" value="1"/>
</dbReference>
<accession>A0A078KKN3</accession>
<dbReference type="EMBL" id="LM995447">
    <property type="protein sequence ID" value="CDZ24241.1"/>
    <property type="molecule type" value="Genomic_DNA"/>
</dbReference>
<dbReference type="Pfam" id="PF07690">
    <property type="entry name" value="MFS_1"/>
    <property type="match status" value="2"/>
</dbReference>
<proteinExistence type="predicted"/>
<gene>
    <name evidence="9" type="ORF">CCDG5_1124</name>
</gene>
<dbReference type="SUPFAM" id="SSF103473">
    <property type="entry name" value="MFS general substrate transporter"/>
    <property type="match status" value="1"/>
</dbReference>
<dbReference type="InterPro" id="IPR011701">
    <property type="entry name" value="MFS"/>
</dbReference>
<dbReference type="OrthoDB" id="9793283at2"/>
<feature type="transmembrane region" description="Helical" evidence="7">
    <location>
        <begin position="169"/>
        <end position="190"/>
    </location>
</feature>
<dbReference type="AlphaFoldDB" id="A0A078KKN3"/>
<comment type="subcellular location">
    <subcellularLocation>
        <location evidence="1">Cell membrane</location>
        <topology evidence="1">Multi-pass membrane protein</topology>
    </subcellularLocation>
</comment>
<dbReference type="KEGG" id="ccel:CCDG5_1124"/>
<dbReference type="InterPro" id="IPR050171">
    <property type="entry name" value="MFS_Transporters"/>
</dbReference>
<feature type="transmembrane region" description="Helical" evidence="7">
    <location>
        <begin position="346"/>
        <end position="367"/>
    </location>
</feature>
<feature type="transmembrane region" description="Helical" evidence="7">
    <location>
        <begin position="107"/>
        <end position="128"/>
    </location>
</feature>
<name>A0A078KKN3_9FIRM</name>
<evidence type="ECO:0000256" key="1">
    <source>
        <dbReference type="ARBA" id="ARBA00004651"/>
    </source>
</evidence>
<feature type="transmembrane region" description="Helical" evidence="7">
    <location>
        <begin position="280"/>
        <end position="299"/>
    </location>
</feature>
<dbReference type="InterPro" id="IPR001958">
    <property type="entry name" value="Tet-R_TetA/multi-R_MdtG-like"/>
</dbReference>
<evidence type="ECO:0000256" key="7">
    <source>
        <dbReference type="SAM" id="Phobius"/>
    </source>
</evidence>
<evidence type="ECO:0000256" key="3">
    <source>
        <dbReference type="ARBA" id="ARBA00022475"/>
    </source>
</evidence>
<dbReference type="InterPro" id="IPR036259">
    <property type="entry name" value="MFS_trans_sf"/>
</dbReference>
<evidence type="ECO:0000256" key="4">
    <source>
        <dbReference type="ARBA" id="ARBA00022692"/>
    </source>
</evidence>
<evidence type="ECO:0000259" key="8">
    <source>
        <dbReference type="PROSITE" id="PS50850"/>
    </source>
</evidence>
<protein>
    <submittedName>
        <fullName evidence="9">Putative membrane protein</fullName>
    </submittedName>
</protein>
<dbReference type="PANTHER" id="PTHR23517">
    <property type="entry name" value="RESISTANCE PROTEIN MDTM, PUTATIVE-RELATED-RELATED"/>
    <property type="match status" value="1"/>
</dbReference>
<evidence type="ECO:0000256" key="2">
    <source>
        <dbReference type="ARBA" id="ARBA00022448"/>
    </source>
</evidence>
<dbReference type="PATRIC" id="fig|29343.3.peg.1183"/>
<feature type="transmembrane region" description="Helical" evidence="7">
    <location>
        <begin position="211"/>
        <end position="235"/>
    </location>
</feature>
<dbReference type="GO" id="GO:0005886">
    <property type="term" value="C:plasma membrane"/>
    <property type="evidence" value="ECO:0007669"/>
    <property type="project" value="UniProtKB-SubCell"/>
</dbReference>
<dbReference type="PROSITE" id="PS50850">
    <property type="entry name" value="MFS"/>
    <property type="match status" value="1"/>
</dbReference>
<dbReference type="GO" id="GO:0022857">
    <property type="term" value="F:transmembrane transporter activity"/>
    <property type="evidence" value="ECO:0007669"/>
    <property type="project" value="InterPro"/>
</dbReference>
<feature type="transmembrane region" description="Helical" evidence="7">
    <location>
        <begin position="140"/>
        <end position="163"/>
    </location>
</feature>
<keyword evidence="3" id="KW-1003">Cell membrane</keyword>
<keyword evidence="10" id="KW-1185">Reference proteome</keyword>
<keyword evidence="2" id="KW-0813">Transport</keyword>
<feature type="transmembrane region" description="Helical" evidence="7">
    <location>
        <begin position="82"/>
        <end position="101"/>
    </location>
</feature>
<dbReference type="PRINTS" id="PR01035">
    <property type="entry name" value="TCRTETA"/>
</dbReference>
<evidence type="ECO:0000256" key="5">
    <source>
        <dbReference type="ARBA" id="ARBA00022989"/>
    </source>
</evidence>
<evidence type="ECO:0000313" key="10">
    <source>
        <dbReference type="Proteomes" id="UP000032431"/>
    </source>
</evidence>
<keyword evidence="4 7" id="KW-0812">Transmembrane</keyword>
<feature type="transmembrane region" description="Helical" evidence="7">
    <location>
        <begin position="305"/>
        <end position="325"/>
    </location>
</feature>
<organism evidence="9 10">
    <name type="scientific">[Clostridium] cellulosi</name>
    <dbReference type="NCBI Taxonomy" id="29343"/>
    <lineage>
        <taxon>Bacteria</taxon>
        <taxon>Bacillati</taxon>
        <taxon>Bacillota</taxon>
        <taxon>Clostridia</taxon>
        <taxon>Eubacteriales</taxon>
        <taxon>Oscillospiraceae</taxon>
        <taxon>Oscillospiraceae incertae sedis</taxon>
    </lineage>
</organism>
<dbReference type="InterPro" id="IPR020846">
    <property type="entry name" value="MFS_dom"/>
</dbReference>
<dbReference type="Proteomes" id="UP000032431">
    <property type="component" value="Chromosome I"/>
</dbReference>
<evidence type="ECO:0000256" key="6">
    <source>
        <dbReference type="ARBA" id="ARBA00023136"/>
    </source>
</evidence>
<dbReference type="STRING" id="29343.CCDG5_1124"/>
<keyword evidence="6 7" id="KW-0472">Membrane</keyword>
<dbReference type="HOGENOM" id="CLU_001265_60_4_9"/>
<feature type="transmembrane region" description="Helical" evidence="7">
    <location>
        <begin position="373"/>
        <end position="392"/>
    </location>
</feature>
<feature type="transmembrane region" description="Helical" evidence="7">
    <location>
        <begin position="53"/>
        <end position="70"/>
    </location>
</feature>
<evidence type="ECO:0000313" key="9">
    <source>
        <dbReference type="EMBL" id="CDZ24241.1"/>
    </source>
</evidence>
<sequence>MSNKGPLSVYKGLPRGIYIIFISRIIDNMGSVVMPMITLILTQKIGLQKDITGILATVFMVTQAPFLLLGGRLVDRMGSKKVIVLFNTLGALAYIPCGFMKPSIGMALLIALAANLFAVAAPAYNSIVIELVGEDKIKSAYSILFLGYNLGLAIGPAIGGMLFNKYLQALFFIDAITCLISVVLVYFYVPDNSLKKKTGSAFKLNESALRLIFKSPMLIVFSILLLGYNFCYSQWGFMLPLQSASLFLENGAKYYSILVSVNAVCVILFTPILTHLTQKFRPLSVVTIGGLFYMLSFLIFAEGKILFIFIVSAAIMTIGQILININVNIYIAQQVPQAYIGRANSVLSIVNGAGVAVGPVIMGYVLLRISYETAWFIVAGLMLLGSLGMFALNARRYHFLKANNH</sequence>
<keyword evidence="5 7" id="KW-1133">Transmembrane helix</keyword>